<dbReference type="PANTHER" id="PTHR11046">
    <property type="entry name" value="OLIGORIBONUCLEASE, MITOCHONDRIAL"/>
    <property type="match status" value="1"/>
</dbReference>
<keyword evidence="4" id="KW-1185">Reference proteome</keyword>
<name>A0ABY7F1R1_MYAAR</name>
<organism evidence="3 4">
    <name type="scientific">Mya arenaria</name>
    <name type="common">Soft-shell clam</name>
    <dbReference type="NCBI Taxonomy" id="6604"/>
    <lineage>
        <taxon>Eukaryota</taxon>
        <taxon>Metazoa</taxon>
        <taxon>Spiralia</taxon>
        <taxon>Lophotrochozoa</taxon>
        <taxon>Mollusca</taxon>
        <taxon>Bivalvia</taxon>
        <taxon>Autobranchia</taxon>
        <taxon>Heteroconchia</taxon>
        <taxon>Euheterodonta</taxon>
        <taxon>Imparidentia</taxon>
        <taxon>Neoheterodontei</taxon>
        <taxon>Myida</taxon>
        <taxon>Myoidea</taxon>
        <taxon>Myidae</taxon>
        <taxon>Mya</taxon>
    </lineage>
</organism>
<dbReference type="EMBL" id="CP111019">
    <property type="protein sequence ID" value="WAR13286.1"/>
    <property type="molecule type" value="Genomic_DNA"/>
</dbReference>
<dbReference type="PANTHER" id="PTHR11046:SF25">
    <property type="match status" value="1"/>
</dbReference>
<reference evidence="3" key="1">
    <citation type="submission" date="2022-11" db="EMBL/GenBank/DDBJ databases">
        <title>Centuries of genome instability and evolution in soft-shell clam transmissible cancer (bioRxiv).</title>
        <authorList>
            <person name="Hart S.F.M."/>
            <person name="Yonemitsu M.A."/>
            <person name="Giersch R.M."/>
            <person name="Beal B.F."/>
            <person name="Arriagada G."/>
            <person name="Davis B.W."/>
            <person name="Ostrander E.A."/>
            <person name="Goff S.P."/>
            <person name="Metzger M.J."/>
        </authorList>
    </citation>
    <scope>NUCLEOTIDE SEQUENCE</scope>
    <source>
        <strain evidence="3">MELC-2E11</strain>
        <tissue evidence="3">Siphon/mantle</tissue>
    </source>
</reference>
<dbReference type="Proteomes" id="UP001164746">
    <property type="component" value="Chromosome 8"/>
</dbReference>
<evidence type="ECO:0000256" key="1">
    <source>
        <dbReference type="ARBA" id="ARBA00022722"/>
    </source>
</evidence>
<keyword evidence="2" id="KW-0732">Signal</keyword>
<keyword evidence="1" id="KW-0378">Hydrolase</keyword>
<feature type="signal peptide" evidence="2">
    <location>
        <begin position="1"/>
        <end position="23"/>
    </location>
</feature>
<keyword evidence="1" id="KW-0540">Nuclease</keyword>
<accession>A0ABY7F1R1</accession>
<evidence type="ECO:0000313" key="3">
    <source>
        <dbReference type="EMBL" id="WAR13286.1"/>
    </source>
</evidence>
<evidence type="ECO:0000256" key="2">
    <source>
        <dbReference type="SAM" id="SignalP"/>
    </source>
</evidence>
<dbReference type="InterPro" id="IPR022894">
    <property type="entry name" value="Oligoribonuclease"/>
</dbReference>
<evidence type="ECO:0000313" key="4">
    <source>
        <dbReference type="Proteomes" id="UP001164746"/>
    </source>
</evidence>
<proteinExistence type="predicted"/>
<sequence>MKFLFIMFRLVGLVWLTIKCVDCHCNHLKETFLFTYAGHVFFLKSQMIAYLESCPAMNGLLQSVEFNLRQPFFITGCKSLGLISKHISTPLWNIIENQEVSISDMNYRYVRLINYIAECVENLDDLIRGNLLLYDDVPVRRDKIYEKLIEPSEIDCHVIVILSVILPALIQLIQRQYGSHLPGGSKEHINEHETS</sequence>
<protein>
    <submittedName>
        <fullName evidence="3">Uncharacterized protein</fullName>
    </submittedName>
</protein>
<feature type="chain" id="PRO_5046644070" evidence="2">
    <location>
        <begin position="24"/>
        <end position="195"/>
    </location>
</feature>
<gene>
    <name evidence="3" type="ORF">MAR_027466</name>
</gene>